<feature type="non-terminal residue" evidence="3">
    <location>
        <position position="1"/>
    </location>
</feature>
<gene>
    <name evidence="3" type="ORF">A2U01_0024806</name>
</gene>
<feature type="non-terminal residue" evidence="3">
    <location>
        <position position="94"/>
    </location>
</feature>
<sequence>HPWLQNAKKASNVPLGDIVRTRLKQFSLMNRFKKRALRVIAQHLSLEEVEIIKDMFTLMDTDKDGRITYEELKAGLRKVGSQLAEPEIKLLMDV</sequence>
<dbReference type="CDD" id="cd00051">
    <property type="entry name" value="EFh"/>
    <property type="match status" value="1"/>
</dbReference>
<dbReference type="Gene3D" id="1.10.238.10">
    <property type="entry name" value="EF-hand"/>
    <property type="match status" value="1"/>
</dbReference>
<dbReference type="GO" id="GO:0016301">
    <property type="term" value="F:kinase activity"/>
    <property type="evidence" value="ECO:0007669"/>
    <property type="project" value="UniProtKB-KW"/>
</dbReference>
<name>A0A392NZ19_9FABA</name>
<accession>A0A392NZ19</accession>
<dbReference type="SMART" id="SM00054">
    <property type="entry name" value="EFh"/>
    <property type="match status" value="1"/>
</dbReference>
<protein>
    <submittedName>
        <fullName evidence="3">Calcium-dependent protein kinase 10-like</fullName>
    </submittedName>
</protein>
<feature type="domain" description="EF-hand" evidence="2">
    <location>
        <begin position="47"/>
        <end position="82"/>
    </location>
</feature>
<dbReference type="InterPro" id="IPR018247">
    <property type="entry name" value="EF_Hand_1_Ca_BS"/>
</dbReference>
<dbReference type="PROSITE" id="PS00018">
    <property type="entry name" value="EF_HAND_1"/>
    <property type="match status" value="1"/>
</dbReference>
<dbReference type="Pfam" id="PF00036">
    <property type="entry name" value="EF-hand_1"/>
    <property type="match status" value="1"/>
</dbReference>
<dbReference type="InterPro" id="IPR002048">
    <property type="entry name" value="EF_hand_dom"/>
</dbReference>
<dbReference type="InterPro" id="IPR011992">
    <property type="entry name" value="EF-hand-dom_pair"/>
</dbReference>
<keyword evidence="3" id="KW-0418">Kinase</keyword>
<evidence type="ECO:0000259" key="2">
    <source>
        <dbReference type="PROSITE" id="PS50222"/>
    </source>
</evidence>
<evidence type="ECO:0000313" key="3">
    <source>
        <dbReference type="EMBL" id="MCI03765.1"/>
    </source>
</evidence>
<evidence type="ECO:0000313" key="4">
    <source>
        <dbReference type="Proteomes" id="UP000265520"/>
    </source>
</evidence>
<proteinExistence type="predicted"/>
<dbReference type="Proteomes" id="UP000265520">
    <property type="component" value="Unassembled WGS sequence"/>
</dbReference>
<dbReference type="AlphaFoldDB" id="A0A392NZ19"/>
<dbReference type="EMBL" id="LXQA010053206">
    <property type="protein sequence ID" value="MCI03765.1"/>
    <property type="molecule type" value="Genomic_DNA"/>
</dbReference>
<comment type="caution">
    <text evidence="3">The sequence shown here is derived from an EMBL/GenBank/DDBJ whole genome shotgun (WGS) entry which is preliminary data.</text>
</comment>
<dbReference type="SUPFAM" id="SSF47473">
    <property type="entry name" value="EF-hand"/>
    <property type="match status" value="1"/>
</dbReference>
<organism evidence="3 4">
    <name type="scientific">Trifolium medium</name>
    <dbReference type="NCBI Taxonomy" id="97028"/>
    <lineage>
        <taxon>Eukaryota</taxon>
        <taxon>Viridiplantae</taxon>
        <taxon>Streptophyta</taxon>
        <taxon>Embryophyta</taxon>
        <taxon>Tracheophyta</taxon>
        <taxon>Spermatophyta</taxon>
        <taxon>Magnoliopsida</taxon>
        <taxon>eudicotyledons</taxon>
        <taxon>Gunneridae</taxon>
        <taxon>Pentapetalae</taxon>
        <taxon>rosids</taxon>
        <taxon>fabids</taxon>
        <taxon>Fabales</taxon>
        <taxon>Fabaceae</taxon>
        <taxon>Papilionoideae</taxon>
        <taxon>50 kb inversion clade</taxon>
        <taxon>NPAAA clade</taxon>
        <taxon>Hologalegina</taxon>
        <taxon>IRL clade</taxon>
        <taxon>Trifolieae</taxon>
        <taxon>Trifolium</taxon>
    </lineage>
</organism>
<keyword evidence="1" id="KW-0106">Calcium</keyword>
<keyword evidence="4" id="KW-1185">Reference proteome</keyword>
<evidence type="ECO:0000256" key="1">
    <source>
        <dbReference type="ARBA" id="ARBA00022837"/>
    </source>
</evidence>
<dbReference type="PROSITE" id="PS50222">
    <property type="entry name" value="EF_HAND_2"/>
    <property type="match status" value="1"/>
</dbReference>
<reference evidence="3 4" key="1">
    <citation type="journal article" date="2018" name="Front. Plant Sci.">
        <title>Red Clover (Trifolium pratense) and Zigzag Clover (T. medium) - A Picture of Genomic Similarities and Differences.</title>
        <authorList>
            <person name="Dluhosova J."/>
            <person name="Istvanek J."/>
            <person name="Nedelnik J."/>
            <person name="Repkova J."/>
        </authorList>
    </citation>
    <scope>NUCLEOTIDE SEQUENCE [LARGE SCALE GENOMIC DNA]</scope>
    <source>
        <strain evidence="4">cv. 10/8</strain>
        <tissue evidence="3">Leaf</tissue>
    </source>
</reference>
<keyword evidence="3" id="KW-0808">Transferase</keyword>
<dbReference type="GO" id="GO:0005509">
    <property type="term" value="F:calcium ion binding"/>
    <property type="evidence" value="ECO:0007669"/>
    <property type="project" value="InterPro"/>
</dbReference>